<organism evidence="3 4">
    <name type="scientific">Gordonia hydrophobica</name>
    <dbReference type="NCBI Taxonomy" id="40516"/>
    <lineage>
        <taxon>Bacteria</taxon>
        <taxon>Bacillati</taxon>
        <taxon>Actinomycetota</taxon>
        <taxon>Actinomycetes</taxon>
        <taxon>Mycobacteriales</taxon>
        <taxon>Gordoniaceae</taxon>
        <taxon>Gordonia</taxon>
    </lineage>
</organism>
<evidence type="ECO:0000313" key="4">
    <source>
        <dbReference type="Proteomes" id="UP001479933"/>
    </source>
</evidence>
<protein>
    <submittedName>
        <fullName evidence="3">Cupin domain-containing protein</fullName>
    </submittedName>
</protein>
<gene>
    <name evidence="3" type="ORF">RVF87_09705</name>
</gene>
<dbReference type="Pfam" id="PF07883">
    <property type="entry name" value="Cupin_2"/>
    <property type="match status" value="1"/>
</dbReference>
<dbReference type="Proteomes" id="UP001479933">
    <property type="component" value="Chromosome"/>
</dbReference>
<feature type="region of interest" description="Disordered" evidence="1">
    <location>
        <begin position="1"/>
        <end position="22"/>
    </location>
</feature>
<dbReference type="RefSeq" id="WP_084247301.1">
    <property type="nucleotide sequence ID" value="NZ_CP136137.1"/>
</dbReference>
<evidence type="ECO:0000259" key="2">
    <source>
        <dbReference type="Pfam" id="PF07883"/>
    </source>
</evidence>
<sequence>MLTVVRRGDGSPSERSKGPYTGEMWRDILQADDAGNSFGRVFFTPCARTHWHSHPGGQLLIVEHGEALVGDENGTVRLRTGDMVWTPPNTRHWHGATDGQSMMHLAVTFGGAEWAEEVPDAYYDGANHDATD</sequence>
<evidence type="ECO:0000256" key="1">
    <source>
        <dbReference type="SAM" id="MobiDB-lite"/>
    </source>
</evidence>
<proteinExistence type="predicted"/>
<dbReference type="SUPFAM" id="SSF51182">
    <property type="entry name" value="RmlC-like cupins"/>
    <property type="match status" value="1"/>
</dbReference>
<dbReference type="PANTHER" id="PTHR43698">
    <property type="entry name" value="RIBD C-TERMINAL DOMAIN CONTAINING PROTEIN"/>
    <property type="match status" value="1"/>
</dbReference>
<dbReference type="InterPro" id="IPR011051">
    <property type="entry name" value="RmlC_Cupin_sf"/>
</dbReference>
<dbReference type="Gene3D" id="2.60.120.10">
    <property type="entry name" value="Jelly Rolls"/>
    <property type="match status" value="1"/>
</dbReference>
<dbReference type="CDD" id="cd02233">
    <property type="entry name" value="cupin_HNL-like"/>
    <property type="match status" value="1"/>
</dbReference>
<keyword evidence="4" id="KW-1185">Reference proteome</keyword>
<reference evidence="3 4" key="1">
    <citation type="journal article" date="2023" name="Virus Evol.">
        <title>Computational host range prediction-The good, the bad, and the ugly.</title>
        <authorList>
            <person name="Howell A.A."/>
            <person name="Versoza C.J."/>
            <person name="Pfeifer S.P."/>
        </authorList>
    </citation>
    <scope>NUCLEOTIDE SEQUENCE [LARGE SCALE GENOMIC DNA]</scope>
    <source>
        <strain evidence="3 4">1610/1b</strain>
    </source>
</reference>
<dbReference type="PANTHER" id="PTHR43698:SF1">
    <property type="entry name" value="BLL4564 PROTEIN"/>
    <property type="match status" value="1"/>
</dbReference>
<dbReference type="InterPro" id="IPR014710">
    <property type="entry name" value="RmlC-like_jellyroll"/>
</dbReference>
<feature type="domain" description="Cupin type-2" evidence="2">
    <location>
        <begin position="44"/>
        <end position="105"/>
    </location>
</feature>
<name>A0ABZ2U7D4_9ACTN</name>
<evidence type="ECO:0000313" key="3">
    <source>
        <dbReference type="EMBL" id="WYY09306.1"/>
    </source>
</evidence>
<dbReference type="InterPro" id="IPR013096">
    <property type="entry name" value="Cupin_2"/>
</dbReference>
<dbReference type="EMBL" id="CP136137">
    <property type="protein sequence ID" value="WYY09306.1"/>
    <property type="molecule type" value="Genomic_DNA"/>
</dbReference>
<accession>A0ABZ2U7D4</accession>
<feature type="compositionally biased region" description="Basic and acidic residues" evidence="1">
    <location>
        <begin position="1"/>
        <end position="17"/>
    </location>
</feature>
<dbReference type="InterPro" id="IPR047263">
    <property type="entry name" value="HNL-like_cupin"/>
</dbReference>